<feature type="coiled-coil region" evidence="1">
    <location>
        <begin position="528"/>
        <end position="622"/>
    </location>
</feature>
<keyword evidence="1" id="KW-0175">Coiled coil</keyword>
<protein>
    <submittedName>
        <fullName evidence="3">Uncharacterized protein</fullName>
    </submittedName>
</protein>
<sequence>MQLRNYKLQIIKIVQKKINGKLQQEQNDNKNVIEEKKKKLLENNSEQDFIRDKEKLNVKKAKLYVANQIDPDQDKDFLMMQDILQKHQHANQKMFERINNNTKNQNLQEQQSKNTSLNSSRNQFSSGYGKINQDELDKFKQNLQKPNKIKFFKNRLSKSDREHQQIELESNQSDGIKTKRSENNKHKQEIQIQQLQENSQQSHIQNDNDINEIKKQKMERPKQIIQEGIIYEEQEQEIEQDEEYVNEKGEKKIKKVLKKLKVFVALKEKPILSDKLLTSKMVDIKDITEEEIKEGKYTQDEIDEFNKIQKYKKELFEYEFAAQQVQKQQNSYLNQKTESSQEEVEIQKIIVDKNGKKKLVTTKHKITKKINFENPSQLSSKQTKSQKTWKNLENSVSDFSTDEVQKHKQVQKNSLKSQLKLKRLQSKKKFAKKAENEEKEEEQEGNEEEEDSDSDSIDNQNLEIYGNLNEDQKEIFEEIYENIENLTDKEVKELEDKGIDVTSIRNNKYFNLKRKINKPKNPSYSLTKEELEFKQRKQREKLEKLEKQRKLREEAAEKKRLQEEEQRRESELLNQKLQQFKNNNTMEEMKKIQQQGLNLTQIKQEINKLIKLLQEKKDYELEFNIKNYQNRQEQLNEQESLLNYYQVERWQSNNKETVKYILFHQHVDEFPNNHEDLKFYENLHVPQASSGLLKDLKGKNISEDQLKQILKLQTINNDSQKIYERFLLFQQDSEFLNKLKKIAQGLEQNTVEQKTLEKGQNQHNKLVQQEIQNQQITEQLTDDEQNESQMNYKLNQYTTQTITDHTAFQSQKLSQKWKNETKNNYSQIQEKQLQRYRSQNSKGQFDSFLNYSKEIPSKKLTQNSEITAISKIKCDNSFPSSTNINSEKQNENNKIVIQPQFLGYTKNKAEIMKQFVIKQQYYQQQKQNGSFFSFDNNSYINIDNQKSLQSSKNSSQILEKLIHNKQSQFNKYQDFVKE</sequence>
<feature type="region of interest" description="Disordered" evidence="2">
    <location>
        <begin position="398"/>
        <end position="417"/>
    </location>
</feature>
<dbReference type="AlphaFoldDB" id="A0A0V0QQ91"/>
<feature type="region of interest" description="Disordered" evidence="2">
    <location>
        <begin position="150"/>
        <end position="204"/>
    </location>
</feature>
<feature type="coiled-coil region" evidence="1">
    <location>
        <begin position="15"/>
        <end position="43"/>
    </location>
</feature>
<reference evidence="3 4" key="1">
    <citation type="journal article" date="2015" name="Sci. Rep.">
        <title>Genome of the facultative scuticociliatosis pathogen Pseudocohnilembus persalinus provides insight into its virulence through horizontal gene transfer.</title>
        <authorList>
            <person name="Xiong J."/>
            <person name="Wang G."/>
            <person name="Cheng J."/>
            <person name="Tian M."/>
            <person name="Pan X."/>
            <person name="Warren A."/>
            <person name="Jiang C."/>
            <person name="Yuan D."/>
            <person name="Miao W."/>
        </authorList>
    </citation>
    <scope>NUCLEOTIDE SEQUENCE [LARGE SCALE GENOMIC DNA]</scope>
    <source>
        <strain evidence="3">36N120E</strain>
    </source>
</reference>
<feature type="compositionally biased region" description="Polar residues" evidence="2">
    <location>
        <begin position="103"/>
        <end position="126"/>
    </location>
</feature>
<dbReference type="OMA" id="QMENDNT"/>
<dbReference type="Proteomes" id="UP000054937">
    <property type="component" value="Unassembled WGS sequence"/>
</dbReference>
<feature type="compositionally biased region" description="Basic and acidic residues" evidence="2">
    <location>
        <begin position="157"/>
        <end position="166"/>
    </location>
</feature>
<organism evidence="3 4">
    <name type="scientific">Pseudocohnilembus persalinus</name>
    <name type="common">Ciliate</name>
    <dbReference type="NCBI Taxonomy" id="266149"/>
    <lineage>
        <taxon>Eukaryota</taxon>
        <taxon>Sar</taxon>
        <taxon>Alveolata</taxon>
        <taxon>Ciliophora</taxon>
        <taxon>Intramacronucleata</taxon>
        <taxon>Oligohymenophorea</taxon>
        <taxon>Scuticociliatia</taxon>
        <taxon>Philasterida</taxon>
        <taxon>Pseudocohnilembidae</taxon>
        <taxon>Pseudocohnilembus</taxon>
    </lineage>
</organism>
<evidence type="ECO:0000256" key="2">
    <source>
        <dbReference type="SAM" id="MobiDB-lite"/>
    </source>
</evidence>
<feature type="region of interest" description="Disordered" evidence="2">
    <location>
        <begin position="427"/>
        <end position="459"/>
    </location>
</feature>
<name>A0A0V0QQ91_PSEPJ</name>
<feature type="region of interest" description="Disordered" evidence="2">
    <location>
        <begin position="103"/>
        <end position="132"/>
    </location>
</feature>
<evidence type="ECO:0000256" key="1">
    <source>
        <dbReference type="SAM" id="Coils"/>
    </source>
</evidence>
<feature type="compositionally biased region" description="Acidic residues" evidence="2">
    <location>
        <begin position="437"/>
        <end position="456"/>
    </location>
</feature>
<dbReference type="InParanoid" id="A0A0V0QQ91"/>
<feature type="compositionally biased region" description="Basic and acidic residues" evidence="2">
    <location>
        <begin position="176"/>
        <end position="189"/>
    </location>
</feature>
<keyword evidence="4" id="KW-1185">Reference proteome</keyword>
<evidence type="ECO:0000313" key="3">
    <source>
        <dbReference type="EMBL" id="KRX04499.1"/>
    </source>
</evidence>
<dbReference type="EMBL" id="LDAU01000114">
    <property type="protein sequence ID" value="KRX04499.1"/>
    <property type="molecule type" value="Genomic_DNA"/>
</dbReference>
<gene>
    <name evidence="3" type="ORF">PPERSA_04314</name>
</gene>
<proteinExistence type="predicted"/>
<feature type="compositionally biased region" description="Low complexity" evidence="2">
    <location>
        <begin position="190"/>
        <end position="204"/>
    </location>
</feature>
<evidence type="ECO:0000313" key="4">
    <source>
        <dbReference type="Proteomes" id="UP000054937"/>
    </source>
</evidence>
<accession>A0A0V0QQ91</accession>
<comment type="caution">
    <text evidence="3">The sequence shown here is derived from an EMBL/GenBank/DDBJ whole genome shotgun (WGS) entry which is preliminary data.</text>
</comment>